<evidence type="ECO:0000313" key="5">
    <source>
        <dbReference type="EMBL" id="KOS13376.1"/>
    </source>
</evidence>
<comment type="subcellular location">
    <subcellularLocation>
        <location evidence="2">Vacuole membrane</location>
        <topology evidence="2">Peripheral membrane protein</topology>
    </subcellularLocation>
</comment>
<dbReference type="OrthoDB" id="18648at2759"/>
<name>A0A0M8MIX6_9BASI</name>
<comment type="caution">
    <text evidence="5">The sequence shown here is derived from an EMBL/GenBank/DDBJ whole genome shotgun (WGS) entry which is preliminary data.</text>
</comment>
<feature type="domain" description="GATOR1 complex protein NPRL3 C-terminal HTH" evidence="4">
    <location>
        <begin position="703"/>
        <end position="763"/>
    </location>
</feature>
<dbReference type="GO" id="GO:1990130">
    <property type="term" value="C:GATOR1 complex"/>
    <property type="evidence" value="ECO:0007669"/>
    <property type="project" value="TreeGrafter"/>
</dbReference>
<evidence type="ECO:0000256" key="1">
    <source>
        <dbReference type="ARBA" id="ARBA00010546"/>
    </source>
</evidence>
<dbReference type="PANTHER" id="PTHR13153">
    <property type="entry name" value="CGTHBA PROTEIN -14 GENE PROTEIN"/>
    <property type="match status" value="1"/>
</dbReference>
<dbReference type="GO" id="GO:0034198">
    <property type="term" value="P:cellular response to amino acid starvation"/>
    <property type="evidence" value="ECO:0007669"/>
    <property type="project" value="TreeGrafter"/>
</dbReference>
<dbReference type="GO" id="GO:0051321">
    <property type="term" value="P:meiotic cell cycle"/>
    <property type="evidence" value="ECO:0007669"/>
    <property type="project" value="UniProtKB-UniRule"/>
</dbReference>
<dbReference type="GO" id="GO:0038202">
    <property type="term" value="P:TORC1 signaling"/>
    <property type="evidence" value="ECO:0007669"/>
    <property type="project" value="TreeGrafter"/>
</dbReference>
<dbReference type="AlphaFoldDB" id="A0A0M8MIX6"/>
<comment type="similarity">
    <text evidence="1 2">Belongs to the NPR3 family.</text>
</comment>
<dbReference type="GO" id="GO:1904262">
    <property type="term" value="P:negative regulation of TORC1 signaling"/>
    <property type="evidence" value="ECO:0007669"/>
    <property type="project" value="TreeGrafter"/>
</dbReference>
<keyword evidence="2" id="KW-0732">Signal</keyword>
<sequence length="768" mass="88877">MKSPLLAILLVRSSSRGTNIVFQWPTRIKRHKKKSHMRYYTNDDSEDVFEDPMATHNDSESDTDDSNSDAYSSSSEGSFNEDAVRLRVDDDDRLDRDLGPSRLQRDVGSSQSLRGSRFGARGTSPDMRSSAIRSRSASRPPRMSASSYASFEREYEEKRLRSFTTCLDFDSEMLASILTPRIEQCHQRFELSVDDITYLGHPVSYTEKSEDPKSKHATIFNVVFVFDRSNMYPSIPVINPVTWFNLFYSILFKLTAVLAAEEFRSGYMSEQCLGLIRLREEFAQNGCWYRDFLHSALDSFTLAGTLKEAYRGISRHRNVEIEINNSFDLNLQLPLILRHPEKAMWADEVQCVLDPHDPIVIRGDGQEPRDMASMTSISSQNGGYLEPVLKEWTRTTGPFLRPWQTLLLPEEAYSSDTDATIYASTRALIDLFRPTVRGSRTFLQAAEILGWDLYKDVYPMVRHLIYYSNAPVINVPRIQNIYAINPTFNTNDLAALSEAWAVRFSQYQPLPQFLARVSSDLKPFVSHCEHLPSNYFPLDLLLWLLRQGVLIQMHVHLRVVITASDQRRAVELRRERRERMLRRRQEPGVDSGHESDPEILTENLIKQMDKGISVPERPVIERRHSRHSRCSRSASSSSISSSDEEWPSGHLSYSRNSDYFRSELRSKVRQGLEMDDEDDRIDDLIPNGVPQPIVIPEPSRANRTESEWLSAMFKGKHPWYTRWLIRLFPYLNGRHNIDEIVARERIRRRDLKLIMTEFDANLIHFYHP</sequence>
<dbReference type="Proteomes" id="UP000037751">
    <property type="component" value="Unassembled WGS sequence"/>
</dbReference>
<dbReference type="InterPro" id="IPR005365">
    <property type="entry name" value="Npr3"/>
</dbReference>
<keyword evidence="2" id="KW-0469">Meiosis</keyword>
<feature type="compositionally biased region" description="Basic and acidic residues" evidence="3">
    <location>
        <begin position="82"/>
        <end position="105"/>
    </location>
</feature>
<dbReference type="GO" id="GO:0005774">
    <property type="term" value="C:vacuolar membrane"/>
    <property type="evidence" value="ECO:0007669"/>
    <property type="project" value="UniProtKB-SubCell"/>
</dbReference>
<feature type="region of interest" description="Disordered" evidence="3">
    <location>
        <begin position="611"/>
        <end position="650"/>
    </location>
</feature>
<dbReference type="VEuPathDB" id="FungiDB:Malapachy_0081"/>
<proteinExistence type="inferred from homology"/>
<evidence type="ECO:0000313" key="6">
    <source>
        <dbReference type="Proteomes" id="UP000037751"/>
    </source>
</evidence>
<protein>
    <recommendedName>
        <fullName evidence="2">Nitrogen permease regulator 3</fullName>
    </recommendedName>
    <alternativeName>
        <fullName evidence="2">Required for meiotic nuclear division protein 11</fullName>
    </alternativeName>
</protein>
<feature type="compositionally biased region" description="Low complexity" evidence="3">
    <location>
        <begin position="631"/>
        <end position="641"/>
    </location>
</feature>
<dbReference type="Pfam" id="PF24064">
    <property type="entry name" value="HTH_NPRL3"/>
    <property type="match status" value="1"/>
</dbReference>
<feature type="compositionally biased region" description="Low complexity" evidence="3">
    <location>
        <begin position="68"/>
        <end position="78"/>
    </location>
</feature>
<gene>
    <name evidence="5" type="ORF">Malapachy_0081</name>
</gene>
<dbReference type="RefSeq" id="XP_017991008.1">
    <property type="nucleotide sequence ID" value="XM_018134614.1"/>
</dbReference>
<evidence type="ECO:0000256" key="3">
    <source>
        <dbReference type="SAM" id="MobiDB-lite"/>
    </source>
</evidence>
<accession>A0A0M8MIX6</accession>
<feature type="compositionally biased region" description="Low complexity" evidence="3">
    <location>
        <begin position="127"/>
        <end position="148"/>
    </location>
</feature>
<organism evidence="5 6">
    <name type="scientific">Malassezia pachydermatis</name>
    <dbReference type="NCBI Taxonomy" id="77020"/>
    <lineage>
        <taxon>Eukaryota</taxon>
        <taxon>Fungi</taxon>
        <taxon>Dikarya</taxon>
        <taxon>Basidiomycota</taxon>
        <taxon>Ustilaginomycotina</taxon>
        <taxon>Malasseziomycetes</taxon>
        <taxon>Malasseziales</taxon>
        <taxon>Malasseziaceae</taxon>
        <taxon>Malassezia</taxon>
    </lineage>
</organism>
<comment type="function">
    <text evidence="2">Mediates inactivation of the TORC1 complex in response to amino acid starvation. Required for meiotic nuclear division.</text>
</comment>
<dbReference type="GeneID" id="28726489"/>
<dbReference type="STRING" id="77020.A0A0M8MIX6"/>
<dbReference type="Pfam" id="PF03666">
    <property type="entry name" value="NPR3"/>
    <property type="match status" value="1"/>
</dbReference>
<dbReference type="GO" id="GO:0010508">
    <property type="term" value="P:positive regulation of autophagy"/>
    <property type="evidence" value="ECO:0007669"/>
    <property type="project" value="TreeGrafter"/>
</dbReference>
<feature type="region of interest" description="Disordered" evidence="3">
    <location>
        <begin position="41"/>
        <end position="148"/>
    </location>
</feature>
<dbReference type="PANTHER" id="PTHR13153:SF5">
    <property type="entry name" value="GATOR COMPLEX PROTEIN NPRL3"/>
    <property type="match status" value="1"/>
</dbReference>
<evidence type="ECO:0000259" key="4">
    <source>
        <dbReference type="Pfam" id="PF24064"/>
    </source>
</evidence>
<evidence type="ECO:0000256" key="2">
    <source>
        <dbReference type="RuleBase" id="RU368069"/>
    </source>
</evidence>
<reference evidence="5 6" key="1">
    <citation type="submission" date="2015-07" db="EMBL/GenBank/DDBJ databases">
        <title>Draft Genome Sequence of Malassezia furfur CBS1878 and Malassezia pachydermatis CBS1879.</title>
        <authorList>
            <person name="Triana S."/>
            <person name="Ohm R."/>
            <person name="Gonzalez A."/>
            <person name="DeCock H."/>
            <person name="Restrepo S."/>
            <person name="Celis A."/>
        </authorList>
    </citation>
    <scope>NUCLEOTIDE SEQUENCE [LARGE SCALE GENOMIC DNA]</scope>
    <source>
        <strain evidence="5 6">CBS 1879</strain>
    </source>
</reference>
<dbReference type="EMBL" id="LGAV01000006">
    <property type="protein sequence ID" value="KOS13376.1"/>
    <property type="molecule type" value="Genomic_DNA"/>
</dbReference>
<keyword evidence="6" id="KW-1185">Reference proteome</keyword>
<dbReference type="InterPro" id="IPR056603">
    <property type="entry name" value="HTH_NPRL3"/>
</dbReference>